<keyword evidence="1" id="KW-0436">Ligase</keyword>
<dbReference type="InterPro" id="IPR052032">
    <property type="entry name" value="ATP-dep_AA_Ligase"/>
</dbReference>
<dbReference type="Pfam" id="PF13535">
    <property type="entry name" value="ATP-grasp_4"/>
    <property type="match status" value="1"/>
</dbReference>
<evidence type="ECO:0000313" key="6">
    <source>
        <dbReference type="EMBL" id="UOE77174.1"/>
    </source>
</evidence>
<evidence type="ECO:0000256" key="2">
    <source>
        <dbReference type="ARBA" id="ARBA00022741"/>
    </source>
</evidence>
<dbReference type="InterPro" id="IPR040570">
    <property type="entry name" value="LAL_C2"/>
</dbReference>
<proteinExistence type="predicted"/>
<dbReference type="PANTHER" id="PTHR43585:SF2">
    <property type="entry name" value="ATP-GRASP ENZYME FSQD"/>
    <property type="match status" value="1"/>
</dbReference>
<evidence type="ECO:0000256" key="1">
    <source>
        <dbReference type="ARBA" id="ARBA00022598"/>
    </source>
</evidence>
<dbReference type="GO" id="GO:0016874">
    <property type="term" value="F:ligase activity"/>
    <property type="evidence" value="ECO:0007669"/>
    <property type="project" value="UniProtKB-KW"/>
</dbReference>
<dbReference type="EMBL" id="CP063414">
    <property type="protein sequence ID" value="UOE77174.1"/>
    <property type="molecule type" value="Genomic_DNA"/>
</dbReference>
<name>A0AB38R0Q0_PARTM</name>
<keyword evidence="2 4" id="KW-0547">Nucleotide-binding</keyword>
<protein>
    <submittedName>
        <fullName evidence="6">ATP-grasp domain-containing protein</fullName>
    </submittedName>
</protein>
<reference evidence="6" key="1">
    <citation type="submission" date="2020-10" db="EMBL/GenBank/DDBJ databases">
        <authorList>
            <person name="Delgado J.A."/>
            <person name="Gonzalez J.M."/>
        </authorList>
    </citation>
    <scope>NUCLEOTIDE SEQUENCE</scope>
    <source>
        <strain evidence="6">23.6</strain>
    </source>
</reference>
<sequence length="406" mass="45145">MSIKRVLMVGGYTQAIEYAKLAENIHLTFIQHKNRLRPQDLQIADVVHMMELNDNPDLEEFIRCLHRIRPFDAVLSVTEFSLLTASKMAEEFGLLNTPVKAVENTRDKYKMRQQMLASNCNPVRFSAVNNFEEIVRFFQSVGGPIILKPIDGTGSKGVRLIMDMSELEEQKSRNSILFPCLVEEYIDGVEFSVETITIDGRHTLLAITEKLTTGAPHFIEMGHAVPARVSHEEKTAIFEEVQELLDAVGHTFGPAHTEVKLSSKGVHIIETQTRPGGDRIPMLVDIATGCNIYKIMVEAALGRPVDLTATRSKAAAIRYVNANIGMIECFEGIESVKAMAGIREVRMLKEVGTYITELSSSLDRVGYVVAEGDTVEEAINRAEAASRRINVVINNVENHHDVKGGI</sequence>
<dbReference type="Gene3D" id="3.40.50.20">
    <property type="match status" value="1"/>
</dbReference>
<dbReference type="PROSITE" id="PS50975">
    <property type="entry name" value="ATP_GRASP"/>
    <property type="match status" value="1"/>
</dbReference>
<evidence type="ECO:0000313" key="7">
    <source>
        <dbReference type="Proteomes" id="UP001058458"/>
    </source>
</evidence>
<dbReference type="InterPro" id="IPR011761">
    <property type="entry name" value="ATP-grasp"/>
</dbReference>
<evidence type="ECO:0000256" key="4">
    <source>
        <dbReference type="PROSITE-ProRule" id="PRU00409"/>
    </source>
</evidence>
<dbReference type="AlphaFoldDB" id="A0AB38R0Q0"/>
<keyword evidence="3 4" id="KW-0067">ATP-binding</keyword>
<organism evidence="6 7">
    <name type="scientific">Parageobacillus thermoglucosidasius</name>
    <name type="common">Geobacillus thermoglucosidasius</name>
    <dbReference type="NCBI Taxonomy" id="1426"/>
    <lineage>
        <taxon>Bacteria</taxon>
        <taxon>Bacillati</taxon>
        <taxon>Bacillota</taxon>
        <taxon>Bacilli</taxon>
        <taxon>Bacillales</taxon>
        <taxon>Anoxybacillaceae</taxon>
        <taxon>Parageobacillus</taxon>
    </lineage>
</organism>
<dbReference type="InterPro" id="IPR041472">
    <property type="entry name" value="BL00235/CARNS1_N"/>
</dbReference>
<evidence type="ECO:0000259" key="5">
    <source>
        <dbReference type="PROSITE" id="PS50975"/>
    </source>
</evidence>
<dbReference type="Proteomes" id="UP001058458">
    <property type="component" value="Chromosome"/>
</dbReference>
<gene>
    <name evidence="6" type="ORF">IMI45_04800</name>
</gene>
<dbReference type="PANTHER" id="PTHR43585">
    <property type="entry name" value="FUMIPYRROLE BIOSYNTHESIS PROTEIN C"/>
    <property type="match status" value="1"/>
</dbReference>
<dbReference type="Pfam" id="PF18130">
    <property type="entry name" value="ATPgrasp_N"/>
    <property type="match status" value="1"/>
</dbReference>
<dbReference type="Gene3D" id="3.30.470.20">
    <property type="entry name" value="ATP-grasp fold, B domain"/>
    <property type="match status" value="1"/>
</dbReference>
<feature type="domain" description="ATP-grasp" evidence="5">
    <location>
        <begin position="112"/>
        <end position="301"/>
    </location>
</feature>
<evidence type="ECO:0000256" key="3">
    <source>
        <dbReference type="ARBA" id="ARBA00022840"/>
    </source>
</evidence>
<dbReference type="GO" id="GO:0046872">
    <property type="term" value="F:metal ion binding"/>
    <property type="evidence" value="ECO:0007669"/>
    <property type="project" value="InterPro"/>
</dbReference>
<dbReference type="GO" id="GO:0005524">
    <property type="term" value="F:ATP binding"/>
    <property type="evidence" value="ECO:0007669"/>
    <property type="project" value="UniProtKB-UniRule"/>
</dbReference>
<accession>A0AB38R0Q0</accession>
<dbReference type="SUPFAM" id="SSF56059">
    <property type="entry name" value="Glutathione synthetase ATP-binding domain-like"/>
    <property type="match status" value="1"/>
</dbReference>
<dbReference type="RefSeq" id="WP_244410565.1">
    <property type="nucleotide sequence ID" value="NZ_AP025621.1"/>
</dbReference>
<dbReference type="Pfam" id="PF18603">
    <property type="entry name" value="LAL_C2"/>
    <property type="match status" value="1"/>
</dbReference>